<gene>
    <name evidence="2" type="ORF">QJV39_06225</name>
</gene>
<keyword evidence="3" id="KW-1185">Reference proteome</keyword>
<dbReference type="Proteomes" id="UP001267344">
    <property type="component" value="Unassembled WGS sequence"/>
</dbReference>
<protein>
    <recommendedName>
        <fullName evidence="4">DUF1516 family protein</fullName>
    </recommendedName>
</protein>
<keyword evidence="1" id="KW-1133">Transmembrane helix</keyword>
<keyword evidence="1" id="KW-0472">Membrane</keyword>
<evidence type="ECO:0000313" key="3">
    <source>
        <dbReference type="Proteomes" id="UP001267344"/>
    </source>
</evidence>
<evidence type="ECO:0000313" key="2">
    <source>
        <dbReference type="EMBL" id="MDT0096307.1"/>
    </source>
</evidence>
<proteinExistence type="predicted"/>
<feature type="transmembrane region" description="Helical" evidence="1">
    <location>
        <begin position="95"/>
        <end position="117"/>
    </location>
</feature>
<feature type="transmembrane region" description="Helical" evidence="1">
    <location>
        <begin position="36"/>
        <end position="55"/>
    </location>
</feature>
<dbReference type="RefSeq" id="WP_311174717.1">
    <property type="nucleotide sequence ID" value="NZ_CP156021.1"/>
</dbReference>
<dbReference type="GeneID" id="93238336"/>
<organism evidence="2 3">
    <name type="scientific">Listeria swaminathanii</name>
    <dbReference type="NCBI Taxonomy" id="2713501"/>
    <lineage>
        <taxon>Bacteria</taxon>
        <taxon>Bacillati</taxon>
        <taxon>Bacillota</taxon>
        <taxon>Bacilli</taxon>
        <taxon>Bacillales</taxon>
        <taxon>Listeriaceae</taxon>
        <taxon>Listeria</taxon>
    </lineage>
</organism>
<evidence type="ECO:0008006" key="4">
    <source>
        <dbReference type="Google" id="ProtNLM"/>
    </source>
</evidence>
<keyword evidence="1" id="KW-0812">Transmembrane</keyword>
<feature type="transmembrane region" description="Helical" evidence="1">
    <location>
        <begin position="6"/>
        <end position="24"/>
    </location>
</feature>
<name>A0ABU2IE41_9LIST</name>
<comment type="caution">
    <text evidence="2">The sequence shown here is derived from an EMBL/GenBank/DDBJ whole genome shotgun (WGS) entry which is preliminary data.</text>
</comment>
<feature type="transmembrane region" description="Helical" evidence="1">
    <location>
        <begin position="61"/>
        <end position="83"/>
    </location>
</feature>
<reference evidence="2 3" key="1">
    <citation type="submission" date="2023-05" db="EMBL/GenBank/DDBJ databases">
        <title>A Combination of Whole Genome Sequencing and Metagenomics Reveals Diversity of Listeria spp. in Soil Collected from the Nantahala National Forest.</title>
        <authorList>
            <person name="Wang J."/>
            <person name="Schamp C.N."/>
            <person name="Hudson L.K."/>
            <person name="Chaggar H.K."/>
            <person name="Bryan D.W."/>
            <person name="Radosevich M."/>
            <person name="Denes T.G."/>
        </authorList>
    </citation>
    <scope>NUCLEOTIDE SEQUENCE [LARGE SCALE GENOMIC DNA]</scope>
    <source>
        <strain evidence="2 3">UTK S2-0009</strain>
    </source>
</reference>
<dbReference type="EMBL" id="JASBAG010000001">
    <property type="protein sequence ID" value="MDT0096307.1"/>
    <property type="molecule type" value="Genomic_DNA"/>
</dbReference>
<evidence type="ECO:0000256" key="1">
    <source>
        <dbReference type="SAM" id="Phobius"/>
    </source>
</evidence>
<sequence length="118" mass="13028">MIEFIIDVSINFITFAVCFIPLYLSEKTKGILEKIGGSILFAGIMIVGTGIFISSSETLKSYIYVILVVQIIILCIELIFVLWSKSKGKSTILSILSAILGIVALGIYIYYVIASFIY</sequence>
<accession>A0ABU2IE41</accession>